<evidence type="ECO:0000256" key="6">
    <source>
        <dbReference type="ARBA" id="ARBA00022840"/>
    </source>
</evidence>
<dbReference type="GO" id="GO:0035556">
    <property type="term" value="P:intracellular signal transduction"/>
    <property type="evidence" value="ECO:0007669"/>
    <property type="project" value="TreeGrafter"/>
</dbReference>
<dbReference type="GO" id="GO:0005524">
    <property type="term" value="F:ATP binding"/>
    <property type="evidence" value="ECO:0007669"/>
    <property type="project" value="UniProtKB-KW"/>
</dbReference>
<evidence type="ECO:0000256" key="8">
    <source>
        <dbReference type="ARBA" id="ARBA00048679"/>
    </source>
</evidence>
<sequence>MIRCNWSHWSTRSTVVTDLCRMSDQSIFVLEWRQAIRQFLNLSGAKKLAEGSYAEVYVAKLNSQKVVLKVIPFQETDTPSKDYPLVNDEEMASADVVLTEAMVSKALSDLSDGTNFNRAPNFVKLHKTFVFKGNYPKELLAAWNTYHITVGSESSPPSNEVRVRSHGVRVVIIDFNNSRIKKNGTVVHKDLSQDPCIFEGEGDPQYQVYRDMRIINGNDWSSYMPETNALWLHYLMDKLFSRFEGQLSNFAKKQRDEAVKNLAFPCNCSSAADFVRRSRSVFKALYDETTCQLIN</sequence>
<dbReference type="InterPro" id="IPR011009">
    <property type="entry name" value="Kinase-like_dom_sf"/>
</dbReference>
<evidence type="ECO:0000256" key="1">
    <source>
        <dbReference type="ARBA" id="ARBA00012513"/>
    </source>
</evidence>
<evidence type="ECO:0000256" key="4">
    <source>
        <dbReference type="ARBA" id="ARBA00022741"/>
    </source>
</evidence>
<dbReference type="InterPro" id="IPR024604">
    <property type="entry name" value="GSG2_C"/>
</dbReference>
<dbReference type="EC" id="2.7.11.1" evidence="1"/>
<dbReference type="GO" id="GO:0005737">
    <property type="term" value="C:cytoplasm"/>
    <property type="evidence" value="ECO:0007669"/>
    <property type="project" value="TreeGrafter"/>
</dbReference>
<dbReference type="GO" id="GO:0005634">
    <property type="term" value="C:nucleus"/>
    <property type="evidence" value="ECO:0007669"/>
    <property type="project" value="TreeGrafter"/>
</dbReference>
<keyword evidence="4" id="KW-0547">Nucleotide-binding</keyword>
<dbReference type="WBParaSite" id="Pan_g11555.t1">
    <property type="protein sequence ID" value="Pan_g11555.t1"/>
    <property type="gene ID" value="Pan_g11555"/>
</dbReference>
<proteinExistence type="predicted"/>
<dbReference type="SUPFAM" id="SSF56112">
    <property type="entry name" value="Protein kinase-like (PK-like)"/>
    <property type="match status" value="1"/>
</dbReference>
<reference evidence="10" key="1">
    <citation type="journal article" date="2013" name="Genetics">
        <title>The draft genome and transcriptome of Panagrellus redivivus are shaped by the harsh demands of a free-living lifestyle.</title>
        <authorList>
            <person name="Srinivasan J."/>
            <person name="Dillman A.R."/>
            <person name="Macchietto M.G."/>
            <person name="Heikkinen L."/>
            <person name="Lakso M."/>
            <person name="Fracchia K.M."/>
            <person name="Antoshechkin I."/>
            <person name="Mortazavi A."/>
            <person name="Wong G."/>
            <person name="Sternberg P.W."/>
        </authorList>
    </citation>
    <scope>NUCLEOTIDE SEQUENCE [LARGE SCALE GENOMIC DNA]</scope>
    <source>
        <strain evidence="10">MT8872</strain>
    </source>
</reference>
<organism evidence="10 11">
    <name type="scientific">Panagrellus redivivus</name>
    <name type="common">Microworm</name>
    <dbReference type="NCBI Taxonomy" id="6233"/>
    <lineage>
        <taxon>Eukaryota</taxon>
        <taxon>Metazoa</taxon>
        <taxon>Ecdysozoa</taxon>
        <taxon>Nematoda</taxon>
        <taxon>Chromadorea</taxon>
        <taxon>Rhabditida</taxon>
        <taxon>Tylenchina</taxon>
        <taxon>Panagrolaimomorpha</taxon>
        <taxon>Panagrolaimoidea</taxon>
        <taxon>Panagrolaimidae</taxon>
        <taxon>Panagrellus</taxon>
    </lineage>
</organism>
<accession>A0A7E4URC8</accession>
<dbReference type="PANTHER" id="PTHR24419">
    <property type="entry name" value="INTERLEUKIN-1 RECEPTOR-ASSOCIATED KINASE"/>
    <property type="match status" value="1"/>
</dbReference>
<evidence type="ECO:0000256" key="5">
    <source>
        <dbReference type="ARBA" id="ARBA00022777"/>
    </source>
</evidence>
<evidence type="ECO:0000313" key="11">
    <source>
        <dbReference type="WBParaSite" id="Pan_g11555.t1"/>
    </source>
</evidence>
<feature type="domain" description="Serine/threonine-protein kinase haspin C-terminal" evidence="9">
    <location>
        <begin position="195"/>
        <end position="282"/>
    </location>
</feature>
<dbReference type="Gene3D" id="1.10.510.10">
    <property type="entry name" value="Transferase(Phosphotransferase) domain 1"/>
    <property type="match status" value="1"/>
</dbReference>
<evidence type="ECO:0000259" key="9">
    <source>
        <dbReference type="SMART" id="SM01331"/>
    </source>
</evidence>
<evidence type="ECO:0000313" key="10">
    <source>
        <dbReference type="Proteomes" id="UP000492821"/>
    </source>
</evidence>
<evidence type="ECO:0000256" key="7">
    <source>
        <dbReference type="ARBA" id="ARBA00047899"/>
    </source>
</evidence>
<name>A0A7E4URC8_PANRE</name>
<evidence type="ECO:0000256" key="2">
    <source>
        <dbReference type="ARBA" id="ARBA00022527"/>
    </source>
</evidence>
<keyword evidence="2" id="KW-0723">Serine/threonine-protein kinase</keyword>
<evidence type="ECO:0000256" key="3">
    <source>
        <dbReference type="ARBA" id="ARBA00022679"/>
    </source>
</evidence>
<keyword evidence="6" id="KW-0067">ATP-binding</keyword>
<reference evidence="11" key="2">
    <citation type="submission" date="2020-10" db="UniProtKB">
        <authorList>
            <consortium name="WormBaseParasite"/>
        </authorList>
    </citation>
    <scope>IDENTIFICATION</scope>
</reference>
<keyword evidence="10" id="KW-1185">Reference proteome</keyword>
<comment type="catalytic activity">
    <reaction evidence="8">
        <text>L-seryl-[protein] + ATP = O-phospho-L-seryl-[protein] + ADP + H(+)</text>
        <dbReference type="Rhea" id="RHEA:17989"/>
        <dbReference type="Rhea" id="RHEA-COMP:9863"/>
        <dbReference type="Rhea" id="RHEA-COMP:11604"/>
        <dbReference type="ChEBI" id="CHEBI:15378"/>
        <dbReference type="ChEBI" id="CHEBI:29999"/>
        <dbReference type="ChEBI" id="CHEBI:30616"/>
        <dbReference type="ChEBI" id="CHEBI:83421"/>
        <dbReference type="ChEBI" id="CHEBI:456216"/>
        <dbReference type="EC" id="2.7.11.1"/>
    </reaction>
</comment>
<dbReference type="AlphaFoldDB" id="A0A7E4URC8"/>
<dbReference type="GO" id="GO:0072354">
    <property type="term" value="F:histone H3T3 kinase activity"/>
    <property type="evidence" value="ECO:0007669"/>
    <property type="project" value="TreeGrafter"/>
</dbReference>
<keyword evidence="5" id="KW-0418">Kinase</keyword>
<dbReference type="GO" id="GO:0000278">
    <property type="term" value="P:mitotic cell cycle"/>
    <property type="evidence" value="ECO:0007669"/>
    <property type="project" value="TreeGrafter"/>
</dbReference>
<keyword evidence="3" id="KW-0808">Transferase</keyword>
<dbReference type="Proteomes" id="UP000492821">
    <property type="component" value="Unassembled WGS sequence"/>
</dbReference>
<comment type="catalytic activity">
    <reaction evidence="7">
        <text>L-threonyl-[protein] + ATP = O-phospho-L-threonyl-[protein] + ADP + H(+)</text>
        <dbReference type="Rhea" id="RHEA:46608"/>
        <dbReference type="Rhea" id="RHEA-COMP:11060"/>
        <dbReference type="Rhea" id="RHEA-COMP:11605"/>
        <dbReference type="ChEBI" id="CHEBI:15378"/>
        <dbReference type="ChEBI" id="CHEBI:30013"/>
        <dbReference type="ChEBI" id="CHEBI:30616"/>
        <dbReference type="ChEBI" id="CHEBI:61977"/>
        <dbReference type="ChEBI" id="CHEBI:456216"/>
        <dbReference type="EC" id="2.7.11.1"/>
    </reaction>
</comment>
<protein>
    <recommendedName>
        <fullName evidence="1">non-specific serine/threonine protein kinase</fullName>
        <ecNumber evidence="1">2.7.11.1</ecNumber>
    </recommendedName>
</protein>
<dbReference type="Pfam" id="PF12330">
    <property type="entry name" value="Haspin_kinase"/>
    <property type="match status" value="1"/>
</dbReference>
<dbReference type="SMART" id="SM01331">
    <property type="entry name" value="DUF3635"/>
    <property type="match status" value="1"/>
</dbReference>
<dbReference type="PANTHER" id="PTHR24419:SF18">
    <property type="entry name" value="SERINE_THREONINE-PROTEIN KINASE HASPIN"/>
    <property type="match status" value="1"/>
</dbReference>